<dbReference type="Proteomes" id="UP001295423">
    <property type="component" value="Unassembled WGS sequence"/>
</dbReference>
<dbReference type="InterPro" id="IPR029000">
    <property type="entry name" value="Cyclophilin-like_dom_sf"/>
</dbReference>
<protein>
    <recommendedName>
        <fullName evidence="2">PPIase cyclophilin-type domain-containing protein</fullName>
    </recommendedName>
</protein>
<reference evidence="3" key="1">
    <citation type="submission" date="2023-08" db="EMBL/GenBank/DDBJ databases">
        <authorList>
            <person name="Audoor S."/>
            <person name="Bilcke G."/>
        </authorList>
    </citation>
    <scope>NUCLEOTIDE SEQUENCE</scope>
</reference>
<evidence type="ECO:0000313" key="3">
    <source>
        <dbReference type="EMBL" id="CAJ1951170.1"/>
    </source>
</evidence>
<feature type="transmembrane region" description="Helical" evidence="1">
    <location>
        <begin position="12"/>
        <end position="35"/>
    </location>
</feature>
<gene>
    <name evidence="3" type="ORF">CYCCA115_LOCUS12940</name>
</gene>
<dbReference type="PANTHER" id="PTHR46873:SF1">
    <property type="entry name" value="EXPRESSED PROTEIN"/>
    <property type="match status" value="1"/>
</dbReference>
<keyword evidence="1" id="KW-0812">Transmembrane</keyword>
<keyword evidence="4" id="KW-1185">Reference proteome</keyword>
<evidence type="ECO:0000259" key="2">
    <source>
        <dbReference type="Pfam" id="PF00160"/>
    </source>
</evidence>
<feature type="domain" description="PPIase cyclophilin-type" evidence="2">
    <location>
        <begin position="69"/>
        <end position="210"/>
    </location>
</feature>
<sequence length="251" mass="28948">MKPRVKQSGISIATVLKILFVCLALVWIGTSILFFRQHFKSSSDDPTHHHSPIRQEQQHFGIILDFPTVNTGNVTIRIQVFHKECPEAWKFVQWMTGNQRVECIACTIYRGEPVPFYWGSPEYPDRYFNGGRWGPPYALVQGGFVNHRLVHIERENHKPNPVKRGMVAWAGDKGIHFFMALADHPEWGNAHTVWGQVHEKDMASLDALVQKEPLHILEKNNPVLSNFLSPMPFHISRLTEQEWTAHNEARE</sequence>
<proteinExistence type="predicted"/>
<dbReference type="PANTHER" id="PTHR46873">
    <property type="entry name" value="EXPRESSED PROTEIN"/>
    <property type="match status" value="1"/>
</dbReference>
<organism evidence="3 4">
    <name type="scientific">Cylindrotheca closterium</name>
    <dbReference type="NCBI Taxonomy" id="2856"/>
    <lineage>
        <taxon>Eukaryota</taxon>
        <taxon>Sar</taxon>
        <taxon>Stramenopiles</taxon>
        <taxon>Ochrophyta</taxon>
        <taxon>Bacillariophyta</taxon>
        <taxon>Bacillariophyceae</taxon>
        <taxon>Bacillariophycidae</taxon>
        <taxon>Bacillariales</taxon>
        <taxon>Bacillariaceae</taxon>
        <taxon>Cylindrotheca</taxon>
    </lineage>
</organism>
<evidence type="ECO:0000256" key="1">
    <source>
        <dbReference type="SAM" id="Phobius"/>
    </source>
</evidence>
<name>A0AAD2JHH4_9STRA</name>
<dbReference type="GO" id="GO:0003755">
    <property type="term" value="F:peptidyl-prolyl cis-trans isomerase activity"/>
    <property type="evidence" value="ECO:0007669"/>
    <property type="project" value="InterPro"/>
</dbReference>
<dbReference type="Pfam" id="PF00160">
    <property type="entry name" value="Pro_isomerase"/>
    <property type="match status" value="1"/>
</dbReference>
<comment type="caution">
    <text evidence="3">The sequence shown here is derived from an EMBL/GenBank/DDBJ whole genome shotgun (WGS) entry which is preliminary data.</text>
</comment>
<evidence type="ECO:0000313" key="4">
    <source>
        <dbReference type="Proteomes" id="UP001295423"/>
    </source>
</evidence>
<dbReference type="SUPFAM" id="SSF50891">
    <property type="entry name" value="Cyclophilin-like"/>
    <property type="match status" value="1"/>
</dbReference>
<dbReference type="Gene3D" id="2.40.100.10">
    <property type="entry name" value="Cyclophilin-like"/>
    <property type="match status" value="1"/>
</dbReference>
<dbReference type="AlphaFoldDB" id="A0AAD2JHH4"/>
<keyword evidence="1" id="KW-0472">Membrane</keyword>
<dbReference type="InterPro" id="IPR002130">
    <property type="entry name" value="Cyclophilin-type_PPIase_dom"/>
</dbReference>
<accession>A0AAD2JHH4</accession>
<dbReference type="EMBL" id="CAKOGP040001781">
    <property type="protein sequence ID" value="CAJ1951170.1"/>
    <property type="molecule type" value="Genomic_DNA"/>
</dbReference>
<keyword evidence="1" id="KW-1133">Transmembrane helix</keyword>